<dbReference type="GO" id="GO:0042256">
    <property type="term" value="P:cytosolic ribosome assembly"/>
    <property type="evidence" value="ECO:0007669"/>
    <property type="project" value="UniProtKB-UniRule"/>
</dbReference>
<dbReference type="PANTHER" id="PTHR21043:SF0">
    <property type="entry name" value="MITOCHONDRIAL ASSEMBLY OF RIBOSOMAL LARGE SUBUNIT PROTEIN 1"/>
    <property type="match status" value="1"/>
</dbReference>
<dbReference type="PANTHER" id="PTHR21043">
    <property type="entry name" value="IOJAP SUPERFAMILY ORTHOLOG"/>
    <property type="match status" value="1"/>
</dbReference>
<dbReference type="Pfam" id="PF02410">
    <property type="entry name" value="RsfS"/>
    <property type="match status" value="1"/>
</dbReference>
<comment type="caution">
    <text evidence="3">The sequence shown here is derived from an EMBL/GenBank/DDBJ whole genome shotgun (WGS) entry which is preliminary data.</text>
</comment>
<sequence length="133" mass="15432">MKITKVELSSKELSKIVVEGMLEKKALDVVVLDLKKINQSIADYFVICSGNTVNQVDAISESIEEVVYKHIQENPWHKEGKDNKEWILMDYVNVVAHVFRKDRRDFYALEDLWGDAIVTKIDPDNDPNNIYNY</sequence>
<evidence type="ECO:0000256" key="1">
    <source>
        <dbReference type="ARBA" id="ARBA00010574"/>
    </source>
</evidence>
<dbReference type="HAMAP" id="MF_01477">
    <property type="entry name" value="Iojap_RsfS"/>
    <property type="match status" value="1"/>
</dbReference>
<keyword evidence="2" id="KW-0810">Translation regulation</keyword>
<gene>
    <name evidence="2" type="primary">rsfS</name>
    <name evidence="3" type="ORF">M23134_07506</name>
</gene>
<dbReference type="NCBIfam" id="TIGR00090">
    <property type="entry name" value="rsfS_iojap_ybeB"/>
    <property type="match status" value="1"/>
</dbReference>
<dbReference type="InterPro" id="IPR004394">
    <property type="entry name" value="Iojap/RsfS/C7orf30"/>
</dbReference>
<dbReference type="EMBL" id="AAWS01000004">
    <property type="protein sequence ID" value="EAY31098.1"/>
    <property type="molecule type" value="Genomic_DNA"/>
</dbReference>
<dbReference type="RefSeq" id="WP_002694246.1">
    <property type="nucleotide sequence ID" value="NZ_AAWS01000004.1"/>
</dbReference>
<dbReference type="Proteomes" id="UP000004095">
    <property type="component" value="Unassembled WGS sequence"/>
</dbReference>
<dbReference type="Gene3D" id="3.30.460.10">
    <property type="entry name" value="Beta Polymerase, domain 2"/>
    <property type="match status" value="1"/>
</dbReference>
<dbReference type="InterPro" id="IPR043519">
    <property type="entry name" value="NT_sf"/>
</dbReference>
<dbReference type="AlphaFoldDB" id="A1ZEZ6"/>
<dbReference type="GO" id="GO:0017148">
    <property type="term" value="P:negative regulation of translation"/>
    <property type="evidence" value="ECO:0007669"/>
    <property type="project" value="UniProtKB-UniRule"/>
</dbReference>
<keyword evidence="2" id="KW-0678">Repressor</keyword>
<comment type="subunit">
    <text evidence="2">Interacts with ribosomal protein uL14 (rplN).</text>
</comment>
<dbReference type="eggNOG" id="COG0799">
    <property type="taxonomic scope" value="Bacteria"/>
</dbReference>
<comment type="function">
    <text evidence="2">Functions as a ribosomal silencing factor. Interacts with ribosomal protein uL14 (rplN), blocking formation of intersubunit bridge B8. Prevents association of the 30S and 50S ribosomal subunits and the formation of functional ribosomes, thus repressing translation.</text>
</comment>
<evidence type="ECO:0000313" key="3">
    <source>
        <dbReference type="EMBL" id="EAY31098.1"/>
    </source>
</evidence>
<proteinExistence type="inferred from homology"/>
<organism evidence="3 4">
    <name type="scientific">Microscilla marina ATCC 23134</name>
    <dbReference type="NCBI Taxonomy" id="313606"/>
    <lineage>
        <taxon>Bacteria</taxon>
        <taxon>Pseudomonadati</taxon>
        <taxon>Bacteroidota</taxon>
        <taxon>Cytophagia</taxon>
        <taxon>Cytophagales</taxon>
        <taxon>Microscillaceae</taxon>
        <taxon>Microscilla</taxon>
    </lineage>
</organism>
<evidence type="ECO:0000313" key="4">
    <source>
        <dbReference type="Proteomes" id="UP000004095"/>
    </source>
</evidence>
<dbReference type="OrthoDB" id="9793681at2"/>
<dbReference type="GO" id="GO:0043023">
    <property type="term" value="F:ribosomal large subunit binding"/>
    <property type="evidence" value="ECO:0007669"/>
    <property type="project" value="TreeGrafter"/>
</dbReference>
<protein>
    <recommendedName>
        <fullName evidence="2">Ribosomal silencing factor RsfS</fullName>
    </recommendedName>
</protein>
<keyword evidence="2" id="KW-0963">Cytoplasm</keyword>
<comment type="similarity">
    <text evidence="1 2">Belongs to the Iojap/RsfS family.</text>
</comment>
<dbReference type="SUPFAM" id="SSF81301">
    <property type="entry name" value="Nucleotidyltransferase"/>
    <property type="match status" value="1"/>
</dbReference>
<keyword evidence="4" id="KW-1185">Reference proteome</keyword>
<dbReference type="GO" id="GO:0090071">
    <property type="term" value="P:negative regulation of ribosome biogenesis"/>
    <property type="evidence" value="ECO:0007669"/>
    <property type="project" value="UniProtKB-UniRule"/>
</dbReference>
<evidence type="ECO:0000256" key="2">
    <source>
        <dbReference type="HAMAP-Rule" id="MF_01477"/>
    </source>
</evidence>
<accession>A1ZEZ6</accession>
<name>A1ZEZ6_MICM2</name>
<reference evidence="3 4" key="1">
    <citation type="submission" date="2007-01" db="EMBL/GenBank/DDBJ databases">
        <authorList>
            <person name="Haygood M."/>
            <person name="Podell S."/>
            <person name="Anderson C."/>
            <person name="Hopkinson B."/>
            <person name="Roe K."/>
            <person name="Barbeau K."/>
            <person name="Gaasterland T."/>
            <person name="Ferriera S."/>
            <person name="Johnson J."/>
            <person name="Kravitz S."/>
            <person name="Beeson K."/>
            <person name="Sutton G."/>
            <person name="Rogers Y.-H."/>
            <person name="Friedman R."/>
            <person name="Frazier M."/>
            <person name="Venter J.C."/>
        </authorList>
    </citation>
    <scope>NUCLEOTIDE SEQUENCE [LARGE SCALE GENOMIC DNA]</scope>
    <source>
        <strain evidence="3 4">ATCC 23134</strain>
    </source>
</reference>
<dbReference type="GO" id="GO:0005737">
    <property type="term" value="C:cytoplasm"/>
    <property type="evidence" value="ECO:0007669"/>
    <property type="project" value="UniProtKB-SubCell"/>
</dbReference>
<comment type="subcellular location">
    <subcellularLocation>
        <location evidence="2">Cytoplasm</location>
    </subcellularLocation>
</comment>